<dbReference type="PANTHER" id="PTHR48079:SF6">
    <property type="entry name" value="NAD(P)-BINDING DOMAIN-CONTAINING PROTEIN-RELATED"/>
    <property type="match status" value="1"/>
</dbReference>
<dbReference type="InterPro" id="IPR036291">
    <property type="entry name" value="NAD(P)-bd_dom_sf"/>
</dbReference>
<dbReference type="PANTHER" id="PTHR48079">
    <property type="entry name" value="PROTEIN YEEZ"/>
    <property type="match status" value="1"/>
</dbReference>
<evidence type="ECO:0000313" key="3">
    <source>
        <dbReference type="Proteomes" id="UP001176471"/>
    </source>
</evidence>
<evidence type="ECO:0000259" key="1">
    <source>
        <dbReference type="Pfam" id="PF01370"/>
    </source>
</evidence>
<evidence type="ECO:0000313" key="2">
    <source>
        <dbReference type="EMBL" id="MDO7836347.1"/>
    </source>
</evidence>
<organism evidence="2 3">
    <name type="scientific">Sphingobium cyanobacteriorum</name>
    <dbReference type="NCBI Taxonomy" id="3063954"/>
    <lineage>
        <taxon>Bacteria</taxon>
        <taxon>Pseudomonadati</taxon>
        <taxon>Pseudomonadota</taxon>
        <taxon>Alphaproteobacteria</taxon>
        <taxon>Sphingomonadales</taxon>
        <taxon>Sphingomonadaceae</taxon>
        <taxon>Sphingobium</taxon>
    </lineage>
</organism>
<dbReference type="Pfam" id="PF01370">
    <property type="entry name" value="Epimerase"/>
    <property type="match status" value="1"/>
</dbReference>
<dbReference type="EMBL" id="JAUQOM010000008">
    <property type="protein sequence ID" value="MDO7836347.1"/>
    <property type="molecule type" value="Genomic_DNA"/>
</dbReference>
<name>A0ABT8ZQ69_9SPHN</name>
<dbReference type="Proteomes" id="UP001176471">
    <property type="component" value="Unassembled WGS sequence"/>
</dbReference>
<comment type="caution">
    <text evidence="2">The sequence shown here is derived from an EMBL/GenBank/DDBJ whole genome shotgun (WGS) entry which is preliminary data.</text>
</comment>
<reference evidence="2" key="1">
    <citation type="submission" date="2023-07" db="EMBL/GenBank/DDBJ databases">
        <title>Bacterial whole genome sequence for Sphingobium sp. HBC34.</title>
        <authorList>
            <person name="Le V."/>
            <person name="Ko S.-R."/>
            <person name="Ahn C.-Y."/>
            <person name="Oh H.-M."/>
        </authorList>
    </citation>
    <scope>NUCLEOTIDE SEQUENCE</scope>
    <source>
        <strain evidence="2">HBC34</strain>
    </source>
</reference>
<dbReference type="RefSeq" id="WP_304536769.1">
    <property type="nucleotide sequence ID" value="NZ_JAUQOM010000008.1"/>
</dbReference>
<proteinExistence type="predicted"/>
<dbReference type="InterPro" id="IPR051783">
    <property type="entry name" value="NAD(P)-dependent_oxidoreduct"/>
</dbReference>
<accession>A0ABT8ZQ69</accession>
<sequence>MRRILVVGGTGLIGGAIALHLHGLGHQVTVMGRRAAPKGALDAVAFLQGSYGDEAIDEKRLAAFDTLVFAAGNDLRQVPLDDTERTHFHQANTIGVPSFIGRAKRAGMNCAVYVGTYYPQLVDPQIVASEPYLRSRLAAEKAVLAMSDDRFRICCLNAPFVPGMVQGVSSLPIDMLVRFLLDQGDDAWIIPGGSNFISANAFAEAAAGAIERGEGGASYLMGDENWTYEHYCNLLLEGMGRPPIRHVRDEPHPVFIDESLYAGRTTRIAYDPDPAMVQRLGYTRHRTSDVVKAIAPYYAARARAGALI</sequence>
<dbReference type="Gene3D" id="3.40.50.720">
    <property type="entry name" value="NAD(P)-binding Rossmann-like Domain"/>
    <property type="match status" value="1"/>
</dbReference>
<keyword evidence="3" id="KW-1185">Reference proteome</keyword>
<feature type="domain" description="NAD-dependent epimerase/dehydratase" evidence="1">
    <location>
        <begin position="4"/>
        <end position="175"/>
    </location>
</feature>
<gene>
    <name evidence="2" type="ORF">Q4610_14955</name>
</gene>
<dbReference type="InterPro" id="IPR001509">
    <property type="entry name" value="Epimerase_deHydtase"/>
</dbReference>
<dbReference type="SUPFAM" id="SSF51735">
    <property type="entry name" value="NAD(P)-binding Rossmann-fold domains"/>
    <property type="match status" value="1"/>
</dbReference>
<protein>
    <submittedName>
        <fullName evidence="2">NAD-dependent epimerase/dehydratase family protein</fullName>
    </submittedName>
</protein>